<dbReference type="PANTHER" id="PTHR22847">
    <property type="entry name" value="WD40 REPEAT PROTEIN"/>
    <property type="match status" value="1"/>
</dbReference>
<dbReference type="PROSITE" id="PS50082">
    <property type="entry name" value="WD_REPEATS_2"/>
    <property type="match status" value="1"/>
</dbReference>
<keyword evidence="5" id="KW-1185">Reference proteome</keyword>
<proteinExistence type="predicted"/>
<keyword evidence="1 3" id="KW-0853">WD repeat</keyword>
<dbReference type="PANTHER" id="PTHR22847:SF637">
    <property type="entry name" value="WD REPEAT DOMAIN 5B"/>
    <property type="match status" value="1"/>
</dbReference>
<dbReference type="AlphaFoldDB" id="A0A8S1KZ96"/>
<comment type="caution">
    <text evidence="4">The sequence shown here is derived from an EMBL/GenBank/DDBJ whole genome shotgun (WGS) entry which is preliminary data.</text>
</comment>
<evidence type="ECO:0000256" key="1">
    <source>
        <dbReference type="ARBA" id="ARBA00022574"/>
    </source>
</evidence>
<feature type="repeat" description="WD" evidence="3">
    <location>
        <begin position="6"/>
        <end position="47"/>
    </location>
</feature>
<evidence type="ECO:0000256" key="2">
    <source>
        <dbReference type="ARBA" id="ARBA00022737"/>
    </source>
</evidence>
<dbReference type="EMBL" id="CAJJDM010000025">
    <property type="protein sequence ID" value="CAD8058016.1"/>
    <property type="molecule type" value="Genomic_DNA"/>
</dbReference>
<gene>
    <name evidence="4" type="ORF">PPRIM_AZ9-3.1.T0260338</name>
</gene>
<evidence type="ECO:0000256" key="3">
    <source>
        <dbReference type="PROSITE-ProRule" id="PRU00221"/>
    </source>
</evidence>
<reference evidence="4" key="1">
    <citation type="submission" date="2021-01" db="EMBL/GenBank/DDBJ databases">
        <authorList>
            <consortium name="Genoscope - CEA"/>
            <person name="William W."/>
        </authorList>
    </citation>
    <scope>NUCLEOTIDE SEQUENCE</scope>
</reference>
<accession>A0A8S1KZ96</accession>
<name>A0A8S1KZ96_PARPR</name>
<dbReference type="SMART" id="SM00320">
    <property type="entry name" value="WD40"/>
    <property type="match status" value="1"/>
</dbReference>
<dbReference type="InterPro" id="IPR001680">
    <property type="entry name" value="WD40_rpt"/>
</dbReference>
<keyword evidence="2" id="KW-0677">Repeat</keyword>
<evidence type="ECO:0000313" key="5">
    <source>
        <dbReference type="Proteomes" id="UP000688137"/>
    </source>
</evidence>
<dbReference type="PROSITE" id="PS50294">
    <property type="entry name" value="WD_REPEATS_REGION"/>
    <property type="match status" value="1"/>
</dbReference>
<organism evidence="4 5">
    <name type="scientific">Paramecium primaurelia</name>
    <dbReference type="NCBI Taxonomy" id="5886"/>
    <lineage>
        <taxon>Eukaryota</taxon>
        <taxon>Sar</taxon>
        <taxon>Alveolata</taxon>
        <taxon>Ciliophora</taxon>
        <taxon>Intramacronucleata</taxon>
        <taxon>Oligohymenophorea</taxon>
        <taxon>Peniculida</taxon>
        <taxon>Parameciidae</taxon>
        <taxon>Paramecium</taxon>
    </lineage>
</organism>
<evidence type="ECO:0000313" key="4">
    <source>
        <dbReference type="EMBL" id="CAD8058016.1"/>
    </source>
</evidence>
<dbReference type="Pfam" id="PF00400">
    <property type="entry name" value="WD40"/>
    <property type="match status" value="2"/>
</dbReference>
<dbReference type="GO" id="GO:1990234">
    <property type="term" value="C:transferase complex"/>
    <property type="evidence" value="ECO:0007669"/>
    <property type="project" value="UniProtKB-ARBA"/>
</dbReference>
<sequence>MNQNKSNCHSDYGKSVCFSPDGNTLVSGSNDGSFLLWDVQKGQQKAKLDGHNVTVSSVCFFPNGNISLQQ</sequence>
<dbReference type="Proteomes" id="UP000688137">
    <property type="component" value="Unassembled WGS sequence"/>
</dbReference>
<protein>
    <submittedName>
        <fullName evidence="4">Uncharacterized protein</fullName>
    </submittedName>
</protein>